<dbReference type="Pfam" id="PF15238">
    <property type="entry name" value="TEADIR3"/>
    <property type="match status" value="1"/>
</dbReference>
<organism evidence="2 3">
    <name type="scientific">Pinctada imbricata</name>
    <name type="common">Atlantic pearl-oyster</name>
    <name type="synonym">Pinctada martensii</name>
    <dbReference type="NCBI Taxonomy" id="66713"/>
    <lineage>
        <taxon>Eukaryota</taxon>
        <taxon>Metazoa</taxon>
        <taxon>Spiralia</taxon>
        <taxon>Lophotrochozoa</taxon>
        <taxon>Mollusca</taxon>
        <taxon>Bivalvia</taxon>
        <taxon>Autobranchia</taxon>
        <taxon>Pteriomorphia</taxon>
        <taxon>Pterioida</taxon>
        <taxon>Pterioidea</taxon>
        <taxon>Pteriidae</taxon>
        <taxon>Pinctada</taxon>
    </lineage>
</organism>
<dbReference type="EMBL" id="VSWD01000010">
    <property type="protein sequence ID" value="KAK3092003.1"/>
    <property type="molecule type" value="Genomic_DNA"/>
</dbReference>
<protein>
    <submittedName>
        <fullName evidence="2">Uncharacterized protein</fullName>
    </submittedName>
</protein>
<dbReference type="InterPro" id="IPR053819">
    <property type="entry name" value="TEADIR3_omega_loop"/>
</dbReference>
<feature type="compositionally biased region" description="Low complexity" evidence="1">
    <location>
        <begin position="278"/>
        <end position="297"/>
    </location>
</feature>
<feature type="region of interest" description="Disordered" evidence="1">
    <location>
        <begin position="219"/>
        <end position="257"/>
    </location>
</feature>
<gene>
    <name evidence="2" type="ORF">FSP39_024386</name>
</gene>
<name>A0AA88XUN6_PINIB</name>
<evidence type="ECO:0000256" key="1">
    <source>
        <dbReference type="SAM" id="MobiDB-lite"/>
    </source>
</evidence>
<keyword evidence="3" id="KW-1185">Reference proteome</keyword>
<feature type="region of interest" description="Disordered" evidence="1">
    <location>
        <begin position="272"/>
        <end position="297"/>
    </location>
</feature>
<dbReference type="AlphaFoldDB" id="A0AA88XUN6"/>
<comment type="caution">
    <text evidence="2">The sequence shown here is derived from an EMBL/GenBank/DDBJ whole genome shotgun (WGS) entry which is preliminary data.</text>
</comment>
<accession>A0AA88XUN6</accession>
<evidence type="ECO:0000313" key="2">
    <source>
        <dbReference type="EMBL" id="KAK3092003.1"/>
    </source>
</evidence>
<evidence type="ECO:0000313" key="3">
    <source>
        <dbReference type="Proteomes" id="UP001186944"/>
    </source>
</evidence>
<proteinExistence type="predicted"/>
<reference evidence="2" key="1">
    <citation type="submission" date="2019-08" db="EMBL/GenBank/DDBJ databases">
        <title>The improved chromosome-level genome for the pearl oyster Pinctada fucata martensii using PacBio sequencing and Hi-C.</title>
        <authorList>
            <person name="Zheng Z."/>
        </authorList>
    </citation>
    <scope>NUCLEOTIDE SEQUENCE</scope>
    <source>
        <strain evidence="2">ZZ-2019</strain>
        <tissue evidence="2">Adductor muscle</tissue>
    </source>
</reference>
<sequence>MLTLSNFSGAMHDNDTIHGIRVPSIHPPDIPHPAIIKRPFEPIAKSVDNFDENYNQEIDDDFSDHDSHYSEDFIDDPGDYHGNNKEPNITQRLLNFAEMVNADIQRFFGKKKDEDSCDIYEDKWKTTKSGRELYYADLLRIAQGENVDSTHTKELLAQNNFTADLVDNKHKFSGRLDTKMGLGPLAELFEYGLRDFLQEKKAKSKKSKKMKFEGRKHNDVTPMNQRKFPDSFWREPGATKSGDQRVNGTGNLLQSSRPLDFSDLLHSWTRGEEDEFSGDMSSSDMSVASSESPMQQM</sequence>
<feature type="compositionally biased region" description="Polar residues" evidence="1">
    <location>
        <begin position="244"/>
        <end position="257"/>
    </location>
</feature>
<dbReference type="Proteomes" id="UP001186944">
    <property type="component" value="Unassembled WGS sequence"/>
</dbReference>